<gene>
    <name evidence="1" type="ORF">B5E91_08815</name>
</gene>
<dbReference type="Gene3D" id="3.40.50.1000">
    <property type="entry name" value="HAD superfamily/HAD-like"/>
    <property type="match status" value="1"/>
</dbReference>
<dbReference type="Pfam" id="PF18143">
    <property type="entry name" value="HAD_SAK_2"/>
    <property type="match status" value="1"/>
</dbReference>
<accession>A0A1Y4QHS8</accession>
<proteinExistence type="predicted"/>
<sequence length="147" mass="17342">MKTIYLFLDVDGVLNNQKIIQETKKMQVIDEQNLINLNKLIKIIKKEDNCSIILNSSWQLVNENIDILKSYLNKYDLRIDDYLKIDNQKNKGELIIEYCNKHQISSLDILVIDDGMIREIKDRLIKCDFNHGFTEVELQKAIKLLKM</sequence>
<evidence type="ECO:0000313" key="2">
    <source>
        <dbReference type="Proteomes" id="UP000196258"/>
    </source>
</evidence>
<evidence type="ECO:0000313" key="1">
    <source>
        <dbReference type="EMBL" id="OUQ04777.1"/>
    </source>
</evidence>
<dbReference type="RefSeq" id="WP_087256892.1">
    <property type="nucleotide sequence ID" value="NZ_NFLB01000009.1"/>
</dbReference>
<dbReference type="AlphaFoldDB" id="A0A1Y4QHS8"/>
<organism evidence="1 2">
    <name type="scientific">Thomasclavelia spiroformis</name>
    <dbReference type="NCBI Taxonomy" id="29348"/>
    <lineage>
        <taxon>Bacteria</taxon>
        <taxon>Bacillati</taxon>
        <taxon>Bacillota</taxon>
        <taxon>Erysipelotrichia</taxon>
        <taxon>Erysipelotrichales</taxon>
        <taxon>Coprobacillaceae</taxon>
        <taxon>Thomasclavelia</taxon>
    </lineage>
</organism>
<name>A0A1Y4QHS8_9FIRM</name>
<dbReference type="EMBL" id="NFLB01000009">
    <property type="protein sequence ID" value="OUQ04777.1"/>
    <property type="molecule type" value="Genomic_DNA"/>
</dbReference>
<dbReference type="InterPro" id="IPR023214">
    <property type="entry name" value="HAD_sf"/>
</dbReference>
<comment type="caution">
    <text evidence="1">The sequence shown here is derived from an EMBL/GenBank/DDBJ whole genome shotgun (WGS) entry which is preliminary data.</text>
</comment>
<dbReference type="Proteomes" id="UP000196258">
    <property type="component" value="Unassembled WGS sequence"/>
</dbReference>
<evidence type="ECO:0008006" key="3">
    <source>
        <dbReference type="Google" id="ProtNLM"/>
    </source>
</evidence>
<reference evidence="2" key="1">
    <citation type="submission" date="2017-04" db="EMBL/GenBank/DDBJ databases">
        <title>Function of individual gut microbiota members based on whole genome sequencing of pure cultures obtained from chicken caecum.</title>
        <authorList>
            <person name="Medvecky M."/>
            <person name="Cejkova D."/>
            <person name="Polansky O."/>
            <person name="Karasova D."/>
            <person name="Kubasova T."/>
            <person name="Cizek A."/>
            <person name="Rychlik I."/>
        </authorList>
    </citation>
    <scope>NUCLEOTIDE SEQUENCE [LARGE SCALE GENOMIC DNA]</scope>
    <source>
        <strain evidence="2">An149</strain>
    </source>
</reference>
<protein>
    <recommendedName>
        <fullName evidence="3">Phosphatase</fullName>
    </recommendedName>
</protein>